<evidence type="ECO:0000259" key="21">
    <source>
        <dbReference type="PROSITE" id="PS51385"/>
    </source>
</evidence>
<comment type="cofactor">
    <cofactor evidence="17">
        <name>Mg(2+)</name>
        <dbReference type="ChEBI" id="CHEBI:18420"/>
    </cofactor>
</comment>
<keyword evidence="13" id="KW-0511">Multifunctional enzyme</keyword>
<dbReference type="Gene3D" id="3.40.1190.20">
    <property type="match status" value="1"/>
</dbReference>
<feature type="domain" description="YjeF N-terminal" evidence="21">
    <location>
        <begin position="15"/>
        <end position="220"/>
    </location>
</feature>
<comment type="catalytic activity">
    <reaction evidence="1 18 19">
        <text>(6R)-NADHX = (6S)-NADHX</text>
        <dbReference type="Rhea" id="RHEA:32215"/>
        <dbReference type="ChEBI" id="CHEBI:64074"/>
        <dbReference type="ChEBI" id="CHEBI:64075"/>
        <dbReference type="EC" id="5.1.99.6"/>
    </reaction>
</comment>
<dbReference type="Gene3D" id="3.40.50.10260">
    <property type="entry name" value="YjeF N-terminal domain"/>
    <property type="match status" value="1"/>
</dbReference>
<dbReference type="PANTHER" id="PTHR12592">
    <property type="entry name" value="ATP-DEPENDENT (S)-NAD(P)H-HYDRATE DEHYDRATASE FAMILY MEMBER"/>
    <property type="match status" value="1"/>
</dbReference>
<dbReference type="Proteomes" id="UP001300692">
    <property type="component" value="Unassembled WGS sequence"/>
</dbReference>
<feature type="binding site" evidence="18">
    <location>
        <begin position="134"/>
        <end position="140"/>
    </location>
    <ligand>
        <name>(6S)-NADPHX</name>
        <dbReference type="ChEBI" id="CHEBI:64076"/>
    </ligand>
</feature>
<accession>A0ABT3CZJ2</accession>
<feature type="binding site" evidence="17">
    <location>
        <begin position="413"/>
        <end position="417"/>
    </location>
    <ligand>
        <name>AMP</name>
        <dbReference type="ChEBI" id="CHEBI:456215"/>
    </ligand>
</feature>
<keyword evidence="11 18" id="KW-0413">Isomerase</keyword>
<dbReference type="Pfam" id="PF01256">
    <property type="entry name" value="Carb_kinase"/>
    <property type="match status" value="1"/>
</dbReference>
<dbReference type="InterPro" id="IPR036652">
    <property type="entry name" value="YjeF_N_dom_sf"/>
</dbReference>
<evidence type="ECO:0000256" key="6">
    <source>
        <dbReference type="ARBA" id="ARBA00022741"/>
    </source>
</evidence>
<evidence type="ECO:0000256" key="5">
    <source>
        <dbReference type="ARBA" id="ARBA00022723"/>
    </source>
</evidence>
<organism evidence="22 23">
    <name type="scientific">Reichenbachiella ulvae</name>
    <dbReference type="NCBI Taxonomy" id="2980104"/>
    <lineage>
        <taxon>Bacteria</taxon>
        <taxon>Pseudomonadati</taxon>
        <taxon>Bacteroidota</taxon>
        <taxon>Cytophagia</taxon>
        <taxon>Cytophagales</taxon>
        <taxon>Reichenbachiellaceae</taxon>
        <taxon>Reichenbachiella</taxon>
    </lineage>
</organism>
<feature type="binding site" evidence="18">
    <location>
        <position position="166"/>
    </location>
    <ligand>
        <name>K(+)</name>
        <dbReference type="ChEBI" id="CHEBI:29103"/>
    </ligand>
</feature>
<comment type="catalytic activity">
    <reaction evidence="16 17 19">
        <text>(6S)-NADPHX + ADP = AMP + phosphate + NADPH + H(+)</text>
        <dbReference type="Rhea" id="RHEA:32235"/>
        <dbReference type="ChEBI" id="CHEBI:15378"/>
        <dbReference type="ChEBI" id="CHEBI:43474"/>
        <dbReference type="ChEBI" id="CHEBI:57783"/>
        <dbReference type="ChEBI" id="CHEBI:64076"/>
        <dbReference type="ChEBI" id="CHEBI:456215"/>
        <dbReference type="ChEBI" id="CHEBI:456216"/>
        <dbReference type="EC" id="4.2.1.136"/>
    </reaction>
</comment>
<keyword evidence="8 17" id="KW-0521">NADP</keyword>
<feature type="binding site" evidence="17">
    <location>
        <position position="265"/>
    </location>
    <ligand>
        <name>(6S)-NADPHX</name>
        <dbReference type="ChEBI" id="CHEBI:64076"/>
    </ligand>
</feature>
<feature type="binding site" evidence="18">
    <location>
        <begin position="63"/>
        <end position="67"/>
    </location>
    <ligand>
        <name>(6S)-NADPHX</name>
        <dbReference type="ChEBI" id="CHEBI:64076"/>
    </ligand>
</feature>
<dbReference type="PANTHER" id="PTHR12592:SF0">
    <property type="entry name" value="ATP-DEPENDENT (S)-NAD(P)H-HYDRATE DEHYDRATASE"/>
    <property type="match status" value="1"/>
</dbReference>
<keyword evidence="7 17" id="KW-0067">ATP-binding</keyword>
<dbReference type="PROSITE" id="PS01050">
    <property type="entry name" value="YJEF_C_2"/>
    <property type="match status" value="1"/>
</dbReference>
<name>A0ABT3CZJ2_9BACT</name>
<feature type="binding site" evidence="18">
    <location>
        <position position="64"/>
    </location>
    <ligand>
        <name>K(+)</name>
        <dbReference type="ChEBI" id="CHEBI:29103"/>
    </ligand>
</feature>
<evidence type="ECO:0000256" key="19">
    <source>
        <dbReference type="PIRNR" id="PIRNR017184"/>
    </source>
</evidence>
<keyword evidence="6 17" id="KW-0547">Nucleotide-binding</keyword>
<evidence type="ECO:0000256" key="8">
    <source>
        <dbReference type="ARBA" id="ARBA00022857"/>
    </source>
</evidence>
<evidence type="ECO:0000256" key="12">
    <source>
        <dbReference type="ARBA" id="ARBA00023239"/>
    </source>
</evidence>
<dbReference type="CDD" id="cd01171">
    <property type="entry name" value="YXKO-related"/>
    <property type="match status" value="1"/>
</dbReference>
<evidence type="ECO:0000256" key="13">
    <source>
        <dbReference type="ARBA" id="ARBA00023268"/>
    </source>
</evidence>
<comment type="caution">
    <text evidence="22">The sequence shown here is derived from an EMBL/GenBank/DDBJ whole genome shotgun (WGS) entry which is preliminary data.</text>
</comment>
<protein>
    <recommendedName>
        <fullName evidence="19">Bifunctional NAD(P)H-hydrate repair enzyme</fullName>
    </recommendedName>
    <alternativeName>
        <fullName evidence="19">Nicotinamide nucleotide repair protein</fullName>
    </alternativeName>
    <domain>
        <recommendedName>
            <fullName evidence="19">ADP-dependent (S)-NAD(P)H-hydrate dehydratase</fullName>
            <ecNumber evidence="19">4.2.1.136</ecNumber>
        </recommendedName>
        <alternativeName>
            <fullName evidence="19">ADP-dependent NAD(P)HX dehydratase</fullName>
        </alternativeName>
    </domain>
    <domain>
        <recommendedName>
            <fullName evidence="19">NAD(P)H-hydrate epimerase</fullName>
            <ecNumber evidence="19">5.1.99.6</ecNumber>
        </recommendedName>
    </domain>
</protein>
<evidence type="ECO:0000313" key="22">
    <source>
        <dbReference type="EMBL" id="MCV9388973.1"/>
    </source>
</evidence>
<keyword evidence="10 17" id="KW-0520">NAD</keyword>
<dbReference type="Pfam" id="PF03853">
    <property type="entry name" value="YjeF_N"/>
    <property type="match status" value="1"/>
</dbReference>
<evidence type="ECO:0000256" key="4">
    <source>
        <dbReference type="ARBA" id="ARBA00009524"/>
    </source>
</evidence>
<feature type="binding site" evidence="18">
    <location>
        <position position="163"/>
    </location>
    <ligand>
        <name>(6S)-NADPHX</name>
        <dbReference type="ChEBI" id="CHEBI:64076"/>
    </ligand>
</feature>
<dbReference type="EC" id="5.1.99.6" evidence="19"/>
<dbReference type="SUPFAM" id="SSF64153">
    <property type="entry name" value="YjeF N-terminal domain-like"/>
    <property type="match status" value="1"/>
</dbReference>
<evidence type="ECO:0000313" key="23">
    <source>
        <dbReference type="Proteomes" id="UP001300692"/>
    </source>
</evidence>
<feature type="binding site" evidence="17">
    <location>
        <position position="442"/>
    </location>
    <ligand>
        <name>AMP</name>
        <dbReference type="ChEBI" id="CHEBI:456215"/>
    </ligand>
</feature>
<evidence type="ECO:0000256" key="17">
    <source>
        <dbReference type="HAMAP-Rule" id="MF_01965"/>
    </source>
</evidence>
<evidence type="ECO:0000256" key="15">
    <source>
        <dbReference type="ARBA" id="ARBA00048238"/>
    </source>
</evidence>
<evidence type="ECO:0000256" key="2">
    <source>
        <dbReference type="ARBA" id="ARBA00000909"/>
    </source>
</evidence>
<dbReference type="RefSeq" id="WP_264139878.1">
    <property type="nucleotide sequence ID" value="NZ_JAOYOD010000001.1"/>
</dbReference>
<evidence type="ECO:0000256" key="11">
    <source>
        <dbReference type="ARBA" id="ARBA00023235"/>
    </source>
</evidence>
<comment type="subunit">
    <text evidence="17">Homotetramer.</text>
</comment>
<dbReference type="SUPFAM" id="SSF53613">
    <property type="entry name" value="Ribokinase-like"/>
    <property type="match status" value="1"/>
</dbReference>
<comment type="function">
    <text evidence="18">Catalyzes the epimerization of the S- and R-forms of NAD(P)HX, a damaged form of NAD(P)H that is a result of enzymatic or heat-dependent hydration. This is a prerequisite for the S-specific NAD(P)H-hydrate dehydratase to allow the repair of both epimers of NAD(P)HX.</text>
</comment>
<feature type="binding site" evidence="18">
    <location>
        <position position="130"/>
    </location>
    <ligand>
        <name>K(+)</name>
        <dbReference type="ChEBI" id="CHEBI:29103"/>
    </ligand>
</feature>
<sequence>MNFNLCQKILSPQQIQLLDQMTIKTEPIPSIDLMERASEAFVSSFIQSYPRDRSVVVVAGTGNNGGDGMAIARLLVEQGYKVEAFVVGKPEKGSKDFQANHAVLKAYCSCDIIASKEDFPVLDSAVVVVDALFGSGLSRAVSGLFGELIDYLNEQSLEAVAVDIASGLGCDQVFEGGRILRVSQTITFEVPKYTQLLAEFEPYVGELNVVNIGLDLRQMEASITQRYFVTPQFITSLFRSKSKYAHKGTAGRCLLLVGSQGKMGAAVLAARACLRSGAGLLTTYIPQSGNQIMQIAVPEAMTITSPSLDVLSHSPDLDGYHAVGIGPGLGMEKETGMMVKAILVDSALPLVLDADALNIIARENSASLIPRGSVLTPHPGEFKRLVGDWKNDFEKLEKQRAFSREYQVVVVLKGANSSITDLEGNIFFNSSGNPGMATGGSGDVLTGIITAFLGQGYGGLEAALLATYLHGLSGDLALEHGSTETLIASDLINFLPRAFRKAQTRPS</sequence>
<comment type="function">
    <text evidence="17">Catalyzes the dehydration of the S-form of NAD(P)HX at the expense of ADP, which is converted to AMP. Together with NAD(P)HX epimerase, which catalyzes the epimerization of the S- and R-forms, the enzyme allows the repair of both epimers of NAD(P)HX, a damaged form of NAD(P)H that is a result of enzymatic or heat-dependent hydration.</text>
</comment>
<proteinExistence type="inferred from homology"/>
<dbReference type="InterPro" id="IPR030677">
    <property type="entry name" value="Nnr"/>
</dbReference>
<comment type="similarity">
    <text evidence="17">Belongs to the NnrD/CARKD family.</text>
</comment>
<dbReference type="InterPro" id="IPR000631">
    <property type="entry name" value="CARKD"/>
</dbReference>
<feature type="binding site" evidence="17">
    <location>
        <position position="378"/>
    </location>
    <ligand>
        <name>(6S)-NADPHX</name>
        <dbReference type="ChEBI" id="CHEBI:64076"/>
    </ligand>
</feature>
<evidence type="ECO:0000256" key="10">
    <source>
        <dbReference type="ARBA" id="ARBA00023027"/>
    </source>
</evidence>
<dbReference type="EC" id="4.2.1.136" evidence="19"/>
<comment type="function">
    <text evidence="14 19">Bifunctional enzyme that catalyzes the epimerization of the S- and R-forms of NAD(P)HX and the dehydration of the S-form of NAD(P)HX at the expense of ADP, which is converted to AMP. This allows the repair of both epimers of NAD(P)HX, a damaged form of NAD(P)H that is a result of enzymatic or heat-dependent hydration.</text>
</comment>
<dbReference type="InterPro" id="IPR029056">
    <property type="entry name" value="Ribokinase-like"/>
</dbReference>
<keyword evidence="12 17" id="KW-0456">Lyase</keyword>
<evidence type="ECO:0000256" key="1">
    <source>
        <dbReference type="ARBA" id="ARBA00000013"/>
    </source>
</evidence>
<evidence type="ECO:0000256" key="7">
    <source>
        <dbReference type="ARBA" id="ARBA00022840"/>
    </source>
</evidence>
<dbReference type="EMBL" id="JAOYOD010000001">
    <property type="protein sequence ID" value="MCV9388973.1"/>
    <property type="molecule type" value="Genomic_DNA"/>
</dbReference>
<dbReference type="NCBIfam" id="TIGR00197">
    <property type="entry name" value="yjeF_nterm"/>
    <property type="match status" value="1"/>
</dbReference>
<dbReference type="HAMAP" id="MF_01965">
    <property type="entry name" value="NADHX_dehydratase"/>
    <property type="match status" value="1"/>
</dbReference>
<feature type="domain" description="YjeF C-terminal" evidence="20">
    <location>
        <begin position="230"/>
        <end position="502"/>
    </location>
</feature>
<dbReference type="PROSITE" id="PS51383">
    <property type="entry name" value="YJEF_C_3"/>
    <property type="match status" value="1"/>
</dbReference>
<dbReference type="InterPro" id="IPR017953">
    <property type="entry name" value="Carbohydrate_kinase_pred_CS"/>
</dbReference>
<dbReference type="HAMAP" id="MF_01966">
    <property type="entry name" value="NADHX_epimerase"/>
    <property type="match status" value="1"/>
</dbReference>
<dbReference type="PIRSF" id="PIRSF017184">
    <property type="entry name" value="Nnr"/>
    <property type="match status" value="1"/>
</dbReference>
<keyword evidence="9 18" id="KW-0630">Potassium</keyword>
<comment type="catalytic activity">
    <reaction evidence="15 17 19">
        <text>(6S)-NADHX + ADP = AMP + phosphate + NADH + H(+)</text>
        <dbReference type="Rhea" id="RHEA:32223"/>
        <dbReference type="ChEBI" id="CHEBI:15378"/>
        <dbReference type="ChEBI" id="CHEBI:43474"/>
        <dbReference type="ChEBI" id="CHEBI:57945"/>
        <dbReference type="ChEBI" id="CHEBI:64074"/>
        <dbReference type="ChEBI" id="CHEBI:456215"/>
        <dbReference type="ChEBI" id="CHEBI:456216"/>
        <dbReference type="EC" id="4.2.1.136"/>
    </reaction>
</comment>
<evidence type="ECO:0000259" key="20">
    <source>
        <dbReference type="PROSITE" id="PS51383"/>
    </source>
</evidence>
<feature type="binding site" evidence="17">
    <location>
        <position position="328"/>
    </location>
    <ligand>
        <name>(6S)-NADPHX</name>
        <dbReference type="ChEBI" id="CHEBI:64076"/>
    </ligand>
</feature>
<comment type="similarity">
    <text evidence="18">Belongs to the NnrE/AIBP family.</text>
</comment>
<gene>
    <name evidence="17" type="primary">nnrD</name>
    <name evidence="18" type="synonym">nnrE</name>
    <name evidence="22" type="ORF">N7U62_20010</name>
</gene>
<feature type="binding site" evidence="17">
    <location>
        <position position="443"/>
    </location>
    <ligand>
        <name>(6S)-NADPHX</name>
        <dbReference type="ChEBI" id="CHEBI:64076"/>
    </ligand>
</feature>
<evidence type="ECO:0000256" key="9">
    <source>
        <dbReference type="ARBA" id="ARBA00022958"/>
    </source>
</evidence>
<comment type="caution">
    <text evidence="18">Lacks conserved residue(s) required for the propagation of feature annotation.</text>
</comment>
<evidence type="ECO:0000256" key="16">
    <source>
        <dbReference type="ARBA" id="ARBA00049209"/>
    </source>
</evidence>
<dbReference type="NCBIfam" id="TIGR00196">
    <property type="entry name" value="yjeF_cterm"/>
    <property type="match status" value="1"/>
</dbReference>
<keyword evidence="23" id="KW-1185">Reference proteome</keyword>
<comment type="similarity">
    <text evidence="4 19">In the C-terminal section; belongs to the NnrD/CARKD family.</text>
</comment>
<evidence type="ECO:0000256" key="3">
    <source>
        <dbReference type="ARBA" id="ARBA00006001"/>
    </source>
</evidence>
<comment type="similarity">
    <text evidence="3 19">In the N-terminal section; belongs to the NnrE/AIBP family.</text>
</comment>
<dbReference type="PROSITE" id="PS51385">
    <property type="entry name" value="YJEF_N"/>
    <property type="match status" value="1"/>
</dbReference>
<dbReference type="InterPro" id="IPR004443">
    <property type="entry name" value="YjeF_N_dom"/>
</dbReference>
<evidence type="ECO:0000256" key="18">
    <source>
        <dbReference type="HAMAP-Rule" id="MF_01966"/>
    </source>
</evidence>
<keyword evidence="5 18" id="KW-0479">Metal-binding</keyword>
<comment type="cofactor">
    <cofactor evidence="18 19">
        <name>K(+)</name>
        <dbReference type="ChEBI" id="CHEBI:29103"/>
    </cofactor>
    <text evidence="18 19">Binds 1 potassium ion per subunit.</text>
</comment>
<reference evidence="22 23" key="1">
    <citation type="submission" date="2022-10" db="EMBL/GenBank/DDBJ databases">
        <title>Comparative genomics and taxonomic characterization of three novel marine species of genus Reichenbachiella exhibiting antioxidant and polysaccharide degradation activities.</title>
        <authorList>
            <person name="Muhammad N."/>
            <person name="Lee Y.-J."/>
            <person name="Ko J."/>
            <person name="Kim S.-G."/>
        </authorList>
    </citation>
    <scope>NUCLEOTIDE SEQUENCE [LARGE SCALE GENOMIC DNA]</scope>
    <source>
        <strain evidence="22 23">ABR2-5</strain>
    </source>
</reference>
<comment type="catalytic activity">
    <reaction evidence="2 18 19">
        <text>(6R)-NADPHX = (6S)-NADPHX</text>
        <dbReference type="Rhea" id="RHEA:32227"/>
        <dbReference type="ChEBI" id="CHEBI:64076"/>
        <dbReference type="ChEBI" id="CHEBI:64077"/>
        <dbReference type="EC" id="5.1.99.6"/>
    </reaction>
</comment>
<evidence type="ECO:0000256" key="14">
    <source>
        <dbReference type="ARBA" id="ARBA00025153"/>
    </source>
</evidence>